<dbReference type="SMART" id="SM00347">
    <property type="entry name" value="HTH_MARR"/>
    <property type="match status" value="1"/>
</dbReference>
<reference evidence="3" key="1">
    <citation type="journal article" date="2019" name="Int. J. Syst. Evol. Microbiol.">
        <title>The Global Catalogue of Microorganisms (GCM) 10K type strain sequencing project: providing services to taxonomists for standard genome sequencing and annotation.</title>
        <authorList>
            <consortium name="The Broad Institute Genomics Platform"/>
            <consortium name="The Broad Institute Genome Sequencing Center for Infectious Disease"/>
            <person name="Wu L."/>
            <person name="Ma J."/>
        </authorList>
    </citation>
    <scope>NUCLEOTIDE SEQUENCE [LARGE SCALE GENOMIC DNA]</scope>
    <source>
        <strain evidence="3">CGMCC 1.10363</strain>
    </source>
</reference>
<protein>
    <submittedName>
        <fullName evidence="2">MarR family winged helix-turn-helix transcriptional regulator</fullName>
    </submittedName>
</protein>
<accession>A0ABV8Q4A7</accession>
<name>A0ABV8Q4A7_9MICO</name>
<dbReference type="InterPro" id="IPR000835">
    <property type="entry name" value="HTH_MarR-typ"/>
</dbReference>
<comment type="caution">
    <text evidence="2">The sequence shown here is derived from an EMBL/GenBank/DDBJ whole genome shotgun (WGS) entry which is preliminary data.</text>
</comment>
<dbReference type="InterPro" id="IPR036388">
    <property type="entry name" value="WH-like_DNA-bd_sf"/>
</dbReference>
<dbReference type="Pfam" id="PF01047">
    <property type="entry name" value="MarR"/>
    <property type="match status" value="1"/>
</dbReference>
<evidence type="ECO:0000259" key="1">
    <source>
        <dbReference type="PROSITE" id="PS50995"/>
    </source>
</evidence>
<dbReference type="PANTHER" id="PTHR39515">
    <property type="entry name" value="CONSERVED PROTEIN"/>
    <property type="match status" value="1"/>
</dbReference>
<dbReference type="InterPro" id="IPR052526">
    <property type="entry name" value="HTH-type_Bedaq_tolerance"/>
</dbReference>
<dbReference type="RefSeq" id="WP_390228196.1">
    <property type="nucleotide sequence ID" value="NZ_JBHSCN010000005.1"/>
</dbReference>
<dbReference type="PROSITE" id="PS50995">
    <property type="entry name" value="HTH_MARR_2"/>
    <property type="match status" value="1"/>
</dbReference>
<proteinExistence type="predicted"/>
<dbReference type="InterPro" id="IPR036390">
    <property type="entry name" value="WH_DNA-bd_sf"/>
</dbReference>
<keyword evidence="3" id="KW-1185">Reference proteome</keyword>
<sequence>MPHHDELQQLLGELVQANSRLVRIAAHDAGSAESPATWRTLRVLQQSGPMRIGELATLSRVAQPTMTKIVAGLAERGWVARLADESDARAWLVDVTDTGVTAVDEWLDQVASALYPYFAELSDGDVDALRRTVQLLQERVELNDPIRTKESTH</sequence>
<dbReference type="Gene3D" id="1.10.10.10">
    <property type="entry name" value="Winged helix-like DNA-binding domain superfamily/Winged helix DNA-binding domain"/>
    <property type="match status" value="1"/>
</dbReference>
<feature type="domain" description="HTH marR-type" evidence="1">
    <location>
        <begin position="4"/>
        <end position="138"/>
    </location>
</feature>
<evidence type="ECO:0000313" key="3">
    <source>
        <dbReference type="Proteomes" id="UP001595900"/>
    </source>
</evidence>
<dbReference type="PANTHER" id="PTHR39515:SF2">
    <property type="entry name" value="HTH-TYPE TRANSCRIPTIONAL REGULATOR RV0880"/>
    <property type="match status" value="1"/>
</dbReference>
<dbReference type="Proteomes" id="UP001595900">
    <property type="component" value="Unassembled WGS sequence"/>
</dbReference>
<dbReference type="SUPFAM" id="SSF46785">
    <property type="entry name" value="Winged helix' DNA-binding domain"/>
    <property type="match status" value="1"/>
</dbReference>
<gene>
    <name evidence="2" type="ORF">ACFOYW_07375</name>
</gene>
<organism evidence="2 3">
    <name type="scientific">Gryllotalpicola reticulitermitis</name>
    <dbReference type="NCBI Taxonomy" id="1184153"/>
    <lineage>
        <taxon>Bacteria</taxon>
        <taxon>Bacillati</taxon>
        <taxon>Actinomycetota</taxon>
        <taxon>Actinomycetes</taxon>
        <taxon>Micrococcales</taxon>
        <taxon>Microbacteriaceae</taxon>
        <taxon>Gryllotalpicola</taxon>
    </lineage>
</organism>
<dbReference type="EMBL" id="JBHSCN010000005">
    <property type="protein sequence ID" value="MFC4243190.1"/>
    <property type="molecule type" value="Genomic_DNA"/>
</dbReference>
<evidence type="ECO:0000313" key="2">
    <source>
        <dbReference type="EMBL" id="MFC4243190.1"/>
    </source>
</evidence>